<evidence type="ECO:0000256" key="2">
    <source>
        <dbReference type="ARBA" id="ARBA00022679"/>
    </source>
</evidence>
<dbReference type="GO" id="GO:0005829">
    <property type="term" value="C:cytosol"/>
    <property type="evidence" value="ECO:0007669"/>
    <property type="project" value="TreeGrafter"/>
</dbReference>
<dbReference type="PANTHER" id="PTHR37419">
    <property type="entry name" value="SERINE/THREONINE-PROTEIN KINASE TOXIN HIPA"/>
    <property type="match status" value="1"/>
</dbReference>
<evidence type="ECO:0000313" key="6">
    <source>
        <dbReference type="EMBL" id="KAB7886771.1"/>
    </source>
</evidence>
<sequence>MQIYVIKNNKFLGILEEKYEKFYFNYEDDIKSSGYLLGLKNKQNELNELFPIFENLIPESEIVKSIIHKHEIKYTIGILLYLDNNNGSFEFYNKQDFESLTLNEDTLVDYESIKKDVLQSHYTYPNILQNYKFTNIDNNKLHPKELNKLAEDNTMGLSGVQYKFAVHLDHNNKEIKITNDKNDMYFIKPYNKQRCTYIRRGNNSNYIPYLLINEHLFMTMARDFGFEVPYNAIIKEGVDYHYIIKRYDNSSGIKFDHIDFLTIIGKASKHKYEINFKELEENIFNLIDNANIIVLYKFFVFSIIIGHGDLHAKNLSLIYKSNSLYEKELILSPFYDIATTKIYGKNVDSRDIGLNIASKPKKFFSRNDLMEVALKMNITNSIANSIIDDFSLKFLNDFKKVYINSLPVEIKALPFYKLNGYGGPETLEVTLLKYLQKKEKDIKKYLGVEIKDEEKTTAQKLFE</sequence>
<evidence type="ECO:0000259" key="4">
    <source>
        <dbReference type="Pfam" id="PF07804"/>
    </source>
</evidence>
<reference evidence="7 8" key="1">
    <citation type="submission" date="2019-10" db="EMBL/GenBank/DDBJ databases">
        <title>Poseidonibacter ostreae sp. nov., isolated from the gut of the Ostrea denselamellosa.</title>
        <authorList>
            <person name="Choi A."/>
        </authorList>
    </citation>
    <scope>NUCLEOTIDE SEQUENCE [LARGE SCALE GENOMIC DNA]</scope>
    <source>
        <strain evidence="5 8">SJOD-M-33</strain>
        <strain evidence="6 7">SJOD-M-5</strain>
    </source>
</reference>
<accession>A0A6L4WQ09</accession>
<evidence type="ECO:0000313" key="8">
    <source>
        <dbReference type="Proteomes" id="UP000472839"/>
    </source>
</evidence>
<keyword evidence="7" id="KW-1185">Reference proteome</keyword>
<dbReference type="AlphaFoldDB" id="A0A6L4WQ09"/>
<protein>
    <recommendedName>
        <fullName evidence="4">HipA-like C-terminal domain-containing protein</fullName>
    </recommendedName>
</protein>
<feature type="domain" description="HipA-like C-terminal" evidence="4">
    <location>
        <begin position="156"/>
        <end position="390"/>
    </location>
</feature>
<dbReference type="Pfam" id="PF07804">
    <property type="entry name" value="HipA_C"/>
    <property type="match status" value="1"/>
</dbReference>
<name>A0A6L4WQ09_9BACT</name>
<dbReference type="RefSeq" id="WP_152192196.1">
    <property type="nucleotide sequence ID" value="NZ_WFKI01000037.1"/>
</dbReference>
<proteinExistence type="inferred from homology"/>
<keyword evidence="3" id="KW-0418">Kinase</keyword>
<organism evidence="5 8">
    <name type="scientific">Poseidonibacter ostreae</name>
    <dbReference type="NCBI Taxonomy" id="2654171"/>
    <lineage>
        <taxon>Bacteria</taxon>
        <taxon>Pseudomonadati</taxon>
        <taxon>Campylobacterota</taxon>
        <taxon>Epsilonproteobacteria</taxon>
        <taxon>Campylobacterales</taxon>
        <taxon>Arcobacteraceae</taxon>
        <taxon>Poseidonibacter</taxon>
    </lineage>
</organism>
<evidence type="ECO:0000313" key="5">
    <source>
        <dbReference type="EMBL" id="KAB7885730.1"/>
    </source>
</evidence>
<dbReference type="EMBL" id="WFKJ01000071">
    <property type="protein sequence ID" value="KAB7886771.1"/>
    <property type="molecule type" value="Genomic_DNA"/>
</dbReference>
<dbReference type="InterPro" id="IPR012893">
    <property type="entry name" value="HipA-like_C"/>
</dbReference>
<dbReference type="Proteomes" id="UP000472839">
    <property type="component" value="Unassembled WGS sequence"/>
</dbReference>
<comment type="similarity">
    <text evidence="1">Belongs to the HipA Ser/Thr kinase family.</text>
</comment>
<dbReference type="GO" id="GO:0004674">
    <property type="term" value="F:protein serine/threonine kinase activity"/>
    <property type="evidence" value="ECO:0007669"/>
    <property type="project" value="TreeGrafter"/>
</dbReference>
<dbReference type="Proteomes" id="UP000461010">
    <property type="component" value="Unassembled WGS sequence"/>
</dbReference>
<comment type="caution">
    <text evidence="5">The sequence shown here is derived from an EMBL/GenBank/DDBJ whole genome shotgun (WGS) entry which is preliminary data.</text>
</comment>
<gene>
    <name evidence="6" type="ORF">GBG18_14380</name>
    <name evidence="5" type="ORF">GBG19_13590</name>
</gene>
<evidence type="ECO:0000313" key="7">
    <source>
        <dbReference type="Proteomes" id="UP000461010"/>
    </source>
</evidence>
<evidence type="ECO:0000256" key="3">
    <source>
        <dbReference type="ARBA" id="ARBA00022777"/>
    </source>
</evidence>
<dbReference type="InterPro" id="IPR052028">
    <property type="entry name" value="HipA_Ser/Thr_kinase"/>
</dbReference>
<dbReference type="PANTHER" id="PTHR37419:SF1">
    <property type="entry name" value="SERINE_THREONINE-PROTEIN KINASE TOXIN HIPA"/>
    <property type="match status" value="1"/>
</dbReference>
<keyword evidence="2" id="KW-0808">Transferase</keyword>
<evidence type="ECO:0000256" key="1">
    <source>
        <dbReference type="ARBA" id="ARBA00010164"/>
    </source>
</evidence>
<dbReference type="EMBL" id="WFKK01000052">
    <property type="protein sequence ID" value="KAB7885730.1"/>
    <property type="molecule type" value="Genomic_DNA"/>
</dbReference>